<proteinExistence type="predicted"/>
<dbReference type="Gene3D" id="6.10.140.2220">
    <property type="match status" value="1"/>
</dbReference>
<dbReference type="PANTHER" id="PTHR15897">
    <property type="entry name" value="ANKYRIN REPEAT AND MYND DOMAIN PROTEIN 1"/>
    <property type="match status" value="1"/>
</dbReference>
<reference evidence="7 8" key="1">
    <citation type="submission" date="2024-04" db="EMBL/GenBank/DDBJ databases">
        <authorList>
            <person name="Waldvogel A.-M."/>
            <person name="Schoenle A."/>
        </authorList>
    </citation>
    <scope>NUCLEOTIDE SEQUENCE [LARGE SCALE GENOMIC DNA]</scope>
</reference>
<evidence type="ECO:0000256" key="1">
    <source>
        <dbReference type="ARBA" id="ARBA00022723"/>
    </source>
</evidence>
<sequence length="123" mass="13712">MRLESGTVFLRMSPLFQFCVTCGLSAFVKLTRCSRCHAVFFCSEACKIKSWKDGHKQMCIQLSAKSGPKACSQRRAPDAAQRKSPRGAKEAVKAPHKANIPKFIPEHKVDAVPGQPRENYSFI</sequence>
<feature type="compositionally biased region" description="Basic and acidic residues" evidence="5">
    <location>
        <begin position="75"/>
        <end position="93"/>
    </location>
</feature>
<evidence type="ECO:0000256" key="4">
    <source>
        <dbReference type="PROSITE-ProRule" id="PRU00134"/>
    </source>
</evidence>
<keyword evidence="8" id="KW-1185">Reference proteome</keyword>
<feature type="domain" description="MYND-type" evidence="6">
    <location>
        <begin position="19"/>
        <end position="59"/>
    </location>
</feature>
<dbReference type="PROSITE" id="PS01360">
    <property type="entry name" value="ZF_MYND_1"/>
    <property type="match status" value="1"/>
</dbReference>
<evidence type="ECO:0000256" key="2">
    <source>
        <dbReference type="ARBA" id="ARBA00022771"/>
    </source>
</evidence>
<accession>A0AAV2L1F1</accession>
<name>A0AAV2L1F1_KNICA</name>
<keyword evidence="3" id="KW-0862">Zinc</keyword>
<evidence type="ECO:0000259" key="6">
    <source>
        <dbReference type="PROSITE" id="PS50865"/>
    </source>
</evidence>
<dbReference type="SUPFAM" id="SSF144232">
    <property type="entry name" value="HIT/MYND zinc finger-like"/>
    <property type="match status" value="1"/>
</dbReference>
<evidence type="ECO:0000313" key="7">
    <source>
        <dbReference type="EMBL" id="CAL1594075.1"/>
    </source>
</evidence>
<dbReference type="AlphaFoldDB" id="A0AAV2L1F1"/>
<dbReference type="InterPro" id="IPR053064">
    <property type="entry name" value="Ankyrin-MYND_domain-protein"/>
</dbReference>
<evidence type="ECO:0000313" key="8">
    <source>
        <dbReference type="Proteomes" id="UP001497482"/>
    </source>
</evidence>
<dbReference type="PROSITE" id="PS50865">
    <property type="entry name" value="ZF_MYND_2"/>
    <property type="match status" value="1"/>
</dbReference>
<gene>
    <name evidence="7" type="ORF">KC01_LOCUS23071</name>
</gene>
<dbReference type="Proteomes" id="UP001497482">
    <property type="component" value="Chromosome 2"/>
</dbReference>
<keyword evidence="1" id="KW-0479">Metal-binding</keyword>
<evidence type="ECO:0000256" key="5">
    <source>
        <dbReference type="SAM" id="MobiDB-lite"/>
    </source>
</evidence>
<protein>
    <recommendedName>
        <fullName evidence="6">MYND-type domain-containing protein</fullName>
    </recommendedName>
</protein>
<dbReference type="EMBL" id="OZ035824">
    <property type="protein sequence ID" value="CAL1594075.1"/>
    <property type="molecule type" value="Genomic_DNA"/>
</dbReference>
<feature type="region of interest" description="Disordered" evidence="5">
    <location>
        <begin position="67"/>
        <end position="123"/>
    </location>
</feature>
<dbReference type="GO" id="GO:0008270">
    <property type="term" value="F:zinc ion binding"/>
    <property type="evidence" value="ECO:0007669"/>
    <property type="project" value="UniProtKB-KW"/>
</dbReference>
<organism evidence="7 8">
    <name type="scientific">Knipowitschia caucasica</name>
    <name type="common">Caucasian dwarf goby</name>
    <name type="synonym">Pomatoschistus caucasicus</name>
    <dbReference type="NCBI Taxonomy" id="637954"/>
    <lineage>
        <taxon>Eukaryota</taxon>
        <taxon>Metazoa</taxon>
        <taxon>Chordata</taxon>
        <taxon>Craniata</taxon>
        <taxon>Vertebrata</taxon>
        <taxon>Euteleostomi</taxon>
        <taxon>Actinopterygii</taxon>
        <taxon>Neopterygii</taxon>
        <taxon>Teleostei</taxon>
        <taxon>Neoteleostei</taxon>
        <taxon>Acanthomorphata</taxon>
        <taxon>Gobiaria</taxon>
        <taxon>Gobiiformes</taxon>
        <taxon>Gobioidei</taxon>
        <taxon>Gobiidae</taxon>
        <taxon>Gobiinae</taxon>
        <taxon>Knipowitschia</taxon>
    </lineage>
</organism>
<dbReference type="PANTHER" id="PTHR15897:SF2">
    <property type="entry name" value="ANKYRIN REPEAT AND MYND DOMAIN-CONTAINING PROTEIN 1"/>
    <property type="match status" value="1"/>
</dbReference>
<dbReference type="Pfam" id="PF01753">
    <property type="entry name" value="zf-MYND"/>
    <property type="match status" value="1"/>
</dbReference>
<keyword evidence="2 4" id="KW-0863">Zinc-finger</keyword>
<dbReference type="InterPro" id="IPR002893">
    <property type="entry name" value="Znf_MYND"/>
</dbReference>
<evidence type="ECO:0000256" key="3">
    <source>
        <dbReference type="ARBA" id="ARBA00022833"/>
    </source>
</evidence>